<sequence>MAIKYATVLALTGMAVVLIRSLRGEASFDTAITEAACWMAFFGVVGCLIGAIAQATIDESVRLQMEKQLAQLDATPSQNA</sequence>
<dbReference type="KEGG" id="amob:HG15A2_34030"/>
<accession>A0A517MZ25</accession>
<evidence type="ECO:0000256" key="1">
    <source>
        <dbReference type="SAM" id="Phobius"/>
    </source>
</evidence>
<name>A0A517MZ25_9BACT</name>
<proteinExistence type="predicted"/>
<dbReference type="EMBL" id="CP036263">
    <property type="protein sequence ID" value="QDT00068.1"/>
    <property type="molecule type" value="Genomic_DNA"/>
</dbReference>
<reference evidence="2 3" key="1">
    <citation type="submission" date="2019-02" db="EMBL/GenBank/DDBJ databases">
        <title>Deep-cultivation of Planctomycetes and their phenomic and genomic characterization uncovers novel biology.</title>
        <authorList>
            <person name="Wiegand S."/>
            <person name="Jogler M."/>
            <person name="Boedeker C."/>
            <person name="Pinto D."/>
            <person name="Vollmers J."/>
            <person name="Rivas-Marin E."/>
            <person name="Kohn T."/>
            <person name="Peeters S.H."/>
            <person name="Heuer A."/>
            <person name="Rast P."/>
            <person name="Oberbeckmann S."/>
            <person name="Bunk B."/>
            <person name="Jeske O."/>
            <person name="Meyerdierks A."/>
            <person name="Storesund J.E."/>
            <person name="Kallscheuer N."/>
            <person name="Luecker S."/>
            <person name="Lage O.M."/>
            <person name="Pohl T."/>
            <person name="Merkel B.J."/>
            <person name="Hornburger P."/>
            <person name="Mueller R.-W."/>
            <person name="Bruemmer F."/>
            <person name="Labrenz M."/>
            <person name="Spormann A.M."/>
            <person name="Op den Camp H."/>
            <person name="Overmann J."/>
            <person name="Amann R."/>
            <person name="Jetten M.S.M."/>
            <person name="Mascher T."/>
            <person name="Medema M.H."/>
            <person name="Devos D.P."/>
            <person name="Kaster A.-K."/>
            <person name="Ovreas L."/>
            <person name="Rohde M."/>
            <person name="Galperin M.Y."/>
            <person name="Jogler C."/>
        </authorList>
    </citation>
    <scope>NUCLEOTIDE SEQUENCE [LARGE SCALE GENOMIC DNA]</scope>
    <source>
        <strain evidence="2 3">HG15A2</strain>
    </source>
</reference>
<dbReference type="AlphaFoldDB" id="A0A517MZ25"/>
<dbReference type="Proteomes" id="UP000319852">
    <property type="component" value="Chromosome"/>
</dbReference>
<dbReference type="OrthoDB" id="283289at2"/>
<evidence type="ECO:0000313" key="3">
    <source>
        <dbReference type="Proteomes" id="UP000319852"/>
    </source>
</evidence>
<evidence type="ECO:0000313" key="2">
    <source>
        <dbReference type="EMBL" id="QDT00068.1"/>
    </source>
</evidence>
<dbReference type="RefSeq" id="WP_145061306.1">
    <property type="nucleotide sequence ID" value="NZ_CP036263.1"/>
</dbReference>
<gene>
    <name evidence="2" type="ORF">HG15A2_34030</name>
</gene>
<keyword evidence="1" id="KW-0472">Membrane</keyword>
<protein>
    <submittedName>
        <fullName evidence="2">Uncharacterized protein</fullName>
    </submittedName>
</protein>
<keyword evidence="1" id="KW-1133">Transmembrane helix</keyword>
<feature type="transmembrane region" description="Helical" evidence="1">
    <location>
        <begin position="40"/>
        <end position="57"/>
    </location>
</feature>
<organism evidence="2 3">
    <name type="scientific">Adhaeretor mobilis</name>
    <dbReference type="NCBI Taxonomy" id="1930276"/>
    <lineage>
        <taxon>Bacteria</taxon>
        <taxon>Pseudomonadati</taxon>
        <taxon>Planctomycetota</taxon>
        <taxon>Planctomycetia</taxon>
        <taxon>Pirellulales</taxon>
        <taxon>Lacipirellulaceae</taxon>
        <taxon>Adhaeretor</taxon>
    </lineage>
</organism>
<keyword evidence="1" id="KW-0812">Transmembrane</keyword>
<keyword evidence="3" id="KW-1185">Reference proteome</keyword>